<dbReference type="PROSITE" id="PS50850">
    <property type="entry name" value="MFS"/>
    <property type="match status" value="1"/>
</dbReference>
<feature type="transmembrane region" description="Helical" evidence="6">
    <location>
        <begin position="280"/>
        <end position="298"/>
    </location>
</feature>
<dbReference type="GO" id="GO:0022857">
    <property type="term" value="F:transmembrane transporter activity"/>
    <property type="evidence" value="ECO:0007669"/>
    <property type="project" value="InterPro"/>
</dbReference>
<dbReference type="InterPro" id="IPR050189">
    <property type="entry name" value="MFS_Efflux_Transporters"/>
</dbReference>
<evidence type="ECO:0000259" key="7">
    <source>
        <dbReference type="PROSITE" id="PS50850"/>
    </source>
</evidence>
<dbReference type="PANTHER" id="PTHR43124:SF3">
    <property type="entry name" value="CHLORAMPHENICOL EFFLUX PUMP RV0191"/>
    <property type="match status" value="1"/>
</dbReference>
<dbReference type="Pfam" id="PF07690">
    <property type="entry name" value="MFS_1"/>
    <property type="match status" value="1"/>
</dbReference>
<dbReference type="AlphaFoldDB" id="A0AAU2GY75"/>
<evidence type="ECO:0000256" key="5">
    <source>
        <dbReference type="ARBA" id="ARBA00023136"/>
    </source>
</evidence>
<dbReference type="InterPro" id="IPR020846">
    <property type="entry name" value="MFS_dom"/>
</dbReference>
<organism evidence="8">
    <name type="scientific">Streptomyces sp. NBC_00060</name>
    <dbReference type="NCBI Taxonomy" id="2975636"/>
    <lineage>
        <taxon>Bacteria</taxon>
        <taxon>Bacillati</taxon>
        <taxon>Actinomycetota</taxon>
        <taxon>Actinomycetes</taxon>
        <taxon>Kitasatosporales</taxon>
        <taxon>Streptomycetaceae</taxon>
        <taxon>Streptomyces</taxon>
    </lineage>
</organism>
<dbReference type="PANTHER" id="PTHR43124">
    <property type="entry name" value="PURINE EFFLUX PUMP PBUE"/>
    <property type="match status" value="1"/>
</dbReference>
<protein>
    <submittedName>
        <fullName evidence="8">MFS transporter</fullName>
    </submittedName>
</protein>
<dbReference type="GO" id="GO:0005886">
    <property type="term" value="C:plasma membrane"/>
    <property type="evidence" value="ECO:0007669"/>
    <property type="project" value="UniProtKB-SubCell"/>
</dbReference>
<evidence type="ECO:0000256" key="6">
    <source>
        <dbReference type="SAM" id="Phobius"/>
    </source>
</evidence>
<feature type="transmembrane region" description="Helical" evidence="6">
    <location>
        <begin position="213"/>
        <end position="236"/>
    </location>
</feature>
<name>A0AAU2GY75_9ACTN</name>
<feature type="transmembrane region" description="Helical" evidence="6">
    <location>
        <begin position="140"/>
        <end position="161"/>
    </location>
</feature>
<dbReference type="SUPFAM" id="SSF103473">
    <property type="entry name" value="MFS general substrate transporter"/>
    <property type="match status" value="1"/>
</dbReference>
<keyword evidence="5 6" id="KW-0472">Membrane</keyword>
<accession>A0AAU2GY75</accession>
<feature type="transmembrane region" description="Helical" evidence="6">
    <location>
        <begin position="15"/>
        <end position="38"/>
    </location>
</feature>
<feature type="transmembrane region" description="Helical" evidence="6">
    <location>
        <begin position="248"/>
        <end position="268"/>
    </location>
</feature>
<evidence type="ECO:0000256" key="2">
    <source>
        <dbReference type="ARBA" id="ARBA00022475"/>
    </source>
</evidence>
<keyword evidence="3 6" id="KW-0812">Transmembrane</keyword>
<feature type="transmembrane region" description="Helical" evidence="6">
    <location>
        <begin position="44"/>
        <end position="64"/>
    </location>
</feature>
<keyword evidence="2" id="KW-1003">Cell membrane</keyword>
<reference evidence="8" key="1">
    <citation type="submission" date="2022-10" db="EMBL/GenBank/DDBJ databases">
        <title>The complete genomes of actinobacterial strains from the NBC collection.</title>
        <authorList>
            <person name="Joergensen T.S."/>
            <person name="Alvarez Arevalo M."/>
            <person name="Sterndorff E.B."/>
            <person name="Faurdal D."/>
            <person name="Vuksanovic O."/>
            <person name="Mourched A.-S."/>
            <person name="Charusanti P."/>
            <person name="Shaw S."/>
            <person name="Blin K."/>
            <person name="Weber T."/>
        </authorList>
    </citation>
    <scope>NUCLEOTIDE SEQUENCE</scope>
    <source>
        <strain evidence="8">NBC_00060</strain>
    </source>
</reference>
<dbReference type="Gene3D" id="1.20.1250.20">
    <property type="entry name" value="MFS general substrate transporter like domains"/>
    <property type="match status" value="1"/>
</dbReference>
<gene>
    <name evidence="8" type="ORF">OHV25_08745</name>
</gene>
<feature type="transmembrane region" description="Helical" evidence="6">
    <location>
        <begin position="366"/>
        <end position="389"/>
    </location>
</feature>
<feature type="transmembrane region" description="Helical" evidence="6">
    <location>
        <begin position="304"/>
        <end position="326"/>
    </location>
</feature>
<feature type="transmembrane region" description="Helical" evidence="6">
    <location>
        <begin position="110"/>
        <end position="128"/>
    </location>
</feature>
<evidence type="ECO:0000256" key="4">
    <source>
        <dbReference type="ARBA" id="ARBA00022989"/>
    </source>
</evidence>
<dbReference type="InterPro" id="IPR011701">
    <property type="entry name" value="MFS"/>
</dbReference>
<sequence>MRARPVGGELTDRGIVAVLCAGFFLLDFDLVVINPILVPLSKDFGVSLGTTTFALTGYLAMVGIMQPVHGAISDRVGRVRVLRTALLGLGVADLAAALAPNAALLIAGRALAGGFAAALIPVTVAYVGDHIPMERRQRTMAAIMSSSAVGAASATVVAGALTELLDWRSALLIPAVAGPLLALVSTRLPEAPRVRAVEGPSVRERFARVLGDGWFRFFIPFAVVEGAAMMGLFNFFNAALQKHGSSVLMSGLVTSAYGVAAIGGSVVVRAVDTRATGAGMFGWGTGLLFIGYLTAAFTQSIAGILIASALAGLALAVGQSAFQAWILEAAAPEVRGSAVALIACSVFTGAAISTAAVGPLAGRGDFGLLFGIAAAATVPVSIVGTLARARFARSDRAMRMPTGPPVDQEAPNTLK</sequence>
<dbReference type="EMBL" id="CP108253">
    <property type="protein sequence ID" value="WTU39655.1"/>
    <property type="molecule type" value="Genomic_DNA"/>
</dbReference>
<feature type="transmembrane region" description="Helical" evidence="6">
    <location>
        <begin position="167"/>
        <end position="185"/>
    </location>
</feature>
<evidence type="ECO:0000256" key="1">
    <source>
        <dbReference type="ARBA" id="ARBA00004651"/>
    </source>
</evidence>
<dbReference type="InterPro" id="IPR036259">
    <property type="entry name" value="MFS_trans_sf"/>
</dbReference>
<keyword evidence="4 6" id="KW-1133">Transmembrane helix</keyword>
<evidence type="ECO:0000256" key="3">
    <source>
        <dbReference type="ARBA" id="ARBA00022692"/>
    </source>
</evidence>
<comment type="subcellular location">
    <subcellularLocation>
        <location evidence="1">Cell membrane</location>
        <topology evidence="1">Multi-pass membrane protein</topology>
    </subcellularLocation>
</comment>
<feature type="transmembrane region" description="Helical" evidence="6">
    <location>
        <begin position="338"/>
        <end position="360"/>
    </location>
</feature>
<proteinExistence type="predicted"/>
<evidence type="ECO:0000313" key="8">
    <source>
        <dbReference type="EMBL" id="WTU39655.1"/>
    </source>
</evidence>
<feature type="domain" description="Major facilitator superfamily (MFS) profile" evidence="7">
    <location>
        <begin position="15"/>
        <end position="392"/>
    </location>
</feature>